<evidence type="ECO:0000313" key="2">
    <source>
        <dbReference type="EMBL" id="GAS93036.1"/>
    </source>
</evidence>
<reference evidence="3" key="2">
    <citation type="submission" date="2016-02" db="EMBL/GenBank/DDBJ databases">
        <title>Draft genome sequence of five rapidly growing Mycobacterium species.</title>
        <authorList>
            <person name="Katahira K."/>
            <person name="Gotou Y."/>
            <person name="Iida K."/>
            <person name="Ogura Y."/>
            <person name="Hayashi T."/>
        </authorList>
    </citation>
    <scope>NUCLEOTIDE SEQUENCE [LARGE SCALE GENOMIC DNA]</scope>
    <source>
        <strain evidence="3">JCM15298</strain>
    </source>
</reference>
<feature type="non-terminal residue" evidence="2">
    <location>
        <position position="209"/>
    </location>
</feature>
<dbReference type="AlphaFoldDB" id="A0A100W7M4"/>
<keyword evidence="3" id="KW-1185">Reference proteome</keyword>
<comment type="caution">
    <text evidence="2">The sequence shown here is derived from an EMBL/GenBank/DDBJ whole genome shotgun (WGS) entry which is preliminary data.</text>
</comment>
<dbReference type="Pfam" id="PF23918">
    <property type="entry name" value="DUF7257"/>
    <property type="match status" value="1"/>
</dbReference>
<feature type="domain" description="DUF7257" evidence="1">
    <location>
        <begin position="2"/>
        <end position="81"/>
    </location>
</feature>
<evidence type="ECO:0000259" key="1">
    <source>
        <dbReference type="Pfam" id="PF23918"/>
    </source>
</evidence>
<gene>
    <name evidence="2" type="ORF">RMCC_0003</name>
</gene>
<dbReference type="InterPro" id="IPR055681">
    <property type="entry name" value="DUF7257"/>
</dbReference>
<protein>
    <recommendedName>
        <fullName evidence="1">DUF7257 domain-containing protein</fullName>
    </recommendedName>
</protein>
<reference evidence="3" key="1">
    <citation type="journal article" date="2016" name="Genome Announc.">
        <title>Draft Genome Sequences of Five Rapidly Growing Mycobacterium Species, M. thermoresistibile, M. fortuitum subsp. acetamidolyticum, M. canariasense, M. brisbanense, and M. novocastrense.</title>
        <authorList>
            <person name="Katahira K."/>
            <person name="Ogura Y."/>
            <person name="Gotoh Y."/>
            <person name="Hayashi T."/>
        </authorList>
    </citation>
    <scope>NUCLEOTIDE SEQUENCE [LARGE SCALE GENOMIC DNA]</scope>
    <source>
        <strain evidence="3">JCM15298</strain>
    </source>
</reference>
<proteinExistence type="predicted"/>
<dbReference type="Proteomes" id="UP000069443">
    <property type="component" value="Unassembled WGS sequence"/>
</dbReference>
<accession>A0A100W7M4</accession>
<dbReference type="RefSeq" id="WP_165605249.1">
    <property type="nucleotide sequence ID" value="NZ_BCSY01000003.1"/>
</dbReference>
<evidence type="ECO:0000313" key="3">
    <source>
        <dbReference type="Proteomes" id="UP000069443"/>
    </source>
</evidence>
<sequence>QLSLECGTAESRDEYRVRISGVQAQSFDDTTNLVTTSVNYASRGLAEAPKGWGVGWRPGLNLGSWYRPATLSGCTIADNIPSEIQGHGFRVNREATTGSGSLSVGDILAPFYDEIDYVSPGSAWSAGGYVVPKTGMWAFSHRLFKSGNNWSVAGFTLKINGVGRTAGAAWRDPNVAQDSFLYHCEKGDVVTPALGLVTGSVAVAMNGSS</sequence>
<organism evidence="2 3">
    <name type="scientific">Mycolicibacterium canariasense</name>
    <name type="common">Mycobacterium canariasense</name>
    <dbReference type="NCBI Taxonomy" id="228230"/>
    <lineage>
        <taxon>Bacteria</taxon>
        <taxon>Bacillati</taxon>
        <taxon>Actinomycetota</taxon>
        <taxon>Actinomycetes</taxon>
        <taxon>Mycobacteriales</taxon>
        <taxon>Mycobacteriaceae</taxon>
        <taxon>Mycolicibacterium</taxon>
    </lineage>
</organism>
<dbReference type="EMBL" id="BCSY01000003">
    <property type="protein sequence ID" value="GAS93036.1"/>
    <property type="molecule type" value="Genomic_DNA"/>
</dbReference>
<name>A0A100W7M4_MYCCR</name>
<feature type="non-terminal residue" evidence="2">
    <location>
        <position position="1"/>
    </location>
</feature>